<dbReference type="PRINTS" id="PR00032">
    <property type="entry name" value="HTHARAC"/>
</dbReference>
<sequence>MEIVKVDMGALGKRERPDSWRSICSKMIHTVEVSGTVLDSFSAEMTVRKHDIMSCGLFWSQPHRVRWGRAQLSDPGDPSYLVSWQIEGEAHIEHGRQRLVQSAGSVAIVDARQATSVTFPVEVRRIVARLPARTLELRMPQLLTSHLQVFQPSGPFAPTLFSYLSELSREATTLVPSDVEALVENVCNLLKVTFGRTDAPCDARELRRQALVRYLRKHACDPAISLDQAAAQLNMSRRLVQQLLQGMNTSFTQFILDQRLSSVESQLAGAEGVSISQIAYSNGFNDISHFNHLFKRRFGVAPSDYREHSRQPK</sequence>
<keyword evidence="3" id="KW-0804">Transcription</keyword>
<accession>A0ABV2Q4K3</accession>
<organism evidence="5 6">
    <name type="scientific">Ottowia thiooxydans</name>
    <dbReference type="NCBI Taxonomy" id="219182"/>
    <lineage>
        <taxon>Bacteria</taxon>
        <taxon>Pseudomonadati</taxon>
        <taxon>Pseudomonadota</taxon>
        <taxon>Betaproteobacteria</taxon>
        <taxon>Burkholderiales</taxon>
        <taxon>Comamonadaceae</taxon>
        <taxon>Ottowia</taxon>
    </lineage>
</organism>
<dbReference type="InterPro" id="IPR035418">
    <property type="entry name" value="AraC-bd_2"/>
</dbReference>
<dbReference type="Pfam" id="PF12833">
    <property type="entry name" value="HTH_18"/>
    <property type="match status" value="1"/>
</dbReference>
<name>A0ABV2Q4K3_9BURK</name>
<dbReference type="Gene3D" id="1.10.10.60">
    <property type="entry name" value="Homeodomain-like"/>
    <property type="match status" value="1"/>
</dbReference>
<proteinExistence type="predicted"/>
<evidence type="ECO:0000313" key="6">
    <source>
        <dbReference type="Proteomes" id="UP001549320"/>
    </source>
</evidence>
<evidence type="ECO:0000256" key="2">
    <source>
        <dbReference type="ARBA" id="ARBA00023125"/>
    </source>
</evidence>
<evidence type="ECO:0000256" key="1">
    <source>
        <dbReference type="ARBA" id="ARBA00023015"/>
    </source>
</evidence>
<dbReference type="InterPro" id="IPR018062">
    <property type="entry name" value="HTH_AraC-typ_CS"/>
</dbReference>
<reference evidence="5 6" key="1">
    <citation type="submission" date="2024-06" db="EMBL/GenBank/DDBJ databases">
        <title>Sorghum-associated microbial communities from plants grown in Nebraska, USA.</title>
        <authorList>
            <person name="Schachtman D."/>
        </authorList>
    </citation>
    <scope>NUCLEOTIDE SEQUENCE [LARGE SCALE GENOMIC DNA]</scope>
    <source>
        <strain evidence="5 6">2709</strain>
    </source>
</reference>
<dbReference type="Proteomes" id="UP001549320">
    <property type="component" value="Unassembled WGS sequence"/>
</dbReference>
<dbReference type="PANTHER" id="PTHR46796:SF6">
    <property type="entry name" value="ARAC SUBFAMILY"/>
    <property type="match status" value="1"/>
</dbReference>
<dbReference type="Pfam" id="PF14525">
    <property type="entry name" value="AraC_binding_2"/>
    <property type="match status" value="1"/>
</dbReference>
<dbReference type="InterPro" id="IPR020449">
    <property type="entry name" value="Tscrpt_reg_AraC-type_HTH"/>
</dbReference>
<gene>
    <name evidence="5" type="ORF">ABIE13_001064</name>
</gene>
<evidence type="ECO:0000259" key="4">
    <source>
        <dbReference type="PROSITE" id="PS01124"/>
    </source>
</evidence>
<dbReference type="SUPFAM" id="SSF46689">
    <property type="entry name" value="Homeodomain-like"/>
    <property type="match status" value="1"/>
</dbReference>
<dbReference type="RefSeq" id="WP_354441768.1">
    <property type="nucleotide sequence ID" value="NZ_JBEPSH010000002.1"/>
</dbReference>
<keyword evidence="1" id="KW-0805">Transcription regulation</keyword>
<feature type="domain" description="HTH araC/xylS-type" evidence="4">
    <location>
        <begin position="209"/>
        <end position="308"/>
    </location>
</feature>
<keyword evidence="2" id="KW-0238">DNA-binding</keyword>
<dbReference type="PANTHER" id="PTHR46796">
    <property type="entry name" value="HTH-TYPE TRANSCRIPTIONAL ACTIVATOR RHAS-RELATED"/>
    <property type="match status" value="1"/>
</dbReference>
<comment type="caution">
    <text evidence="5">The sequence shown here is derived from an EMBL/GenBank/DDBJ whole genome shotgun (WGS) entry which is preliminary data.</text>
</comment>
<protein>
    <submittedName>
        <fullName evidence="5">AraC family transcriptional activator of tynA and feaB</fullName>
    </submittedName>
</protein>
<dbReference type="PROSITE" id="PS00041">
    <property type="entry name" value="HTH_ARAC_FAMILY_1"/>
    <property type="match status" value="1"/>
</dbReference>
<dbReference type="EMBL" id="JBEPSH010000002">
    <property type="protein sequence ID" value="MET4575964.1"/>
    <property type="molecule type" value="Genomic_DNA"/>
</dbReference>
<evidence type="ECO:0000256" key="3">
    <source>
        <dbReference type="ARBA" id="ARBA00023163"/>
    </source>
</evidence>
<dbReference type="InterPro" id="IPR009057">
    <property type="entry name" value="Homeodomain-like_sf"/>
</dbReference>
<dbReference type="PROSITE" id="PS01124">
    <property type="entry name" value="HTH_ARAC_FAMILY_2"/>
    <property type="match status" value="1"/>
</dbReference>
<keyword evidence="6" id="KW-1185">Reference proteome</keyword>
<dbReference type="InterPro" id="IPR018060">
    <property type="entry name" value="HTH_AraC"/>
</dbReference>
<evidence type="ECO:0000313" key="5">
    <source>
        <dbReference type="EMBL" id="MET4575964.1"/>
    </source>
</evidence>
<dbReference type="SMART" id="SM00342">
    <property type="entry name" value="HTH_ARAC"/>
    <property type="match status" value="1"/>
</dbReference>
<dbReference type="InterPro" id="IPR050204">
    <property type="entry name" value="AraC_XylS_family_regulators"/>
</dbReference>